<dbReference type="InterPro" id="IPR013325">
    <property type="entry name" value="RNA_pol_sigma_r2"/>
</dbReference>
<feature type="domain" description="RNA polymerase sigma-70 region 2" evidence="5">
    <location>
        <begin position="26"/>
        <end position="84"/>
    </location>
</feature>
<dbReference type="Pfam" id="PF08281">
    <property type="entry name" value="Sigma70_r4_2"/>
    <property type="match status" value="1"/>
</dbReference>
<evidence type="ECO:0000313" key="9">
    <source>
        <dbReference type="Proteomes" id="UP000199103"/>
    </source>
</evidence>
<proteinExistence type="inferred from homology"/>
<evidence type="ECO:0000259" key="7">
    <source>
        <dbReference type="Pfam" id="PF20239"/>
    </source>
</evidence>
<evidence type="ECO:0000256" key="4">
    <source>
        <dbReference type="ARBA" id="ARBA00023163"/>
    </source>
</evidence>
<sequence>MTVRPGSGSEGAHAVAEAHRREWAAVLAATVRVARDLDLAEECVQDAYVDALQAWTRDGVPDRPGAWLTTAARHNAIDALRRARTLRTKLPLLIEPGSAGDDAGAAELRHAQPETDGAVDDDRLRLIFLCCHPALAVEAQVALTLRLVCGVSTADVATAFLVSESTMAARITRAKRKISTAHIPFRMPAVDELPQRLTAALAVVYLLFTTGHTAPSGPALARSDLELRALELARLLHDLLPTEREVTGLLALIMVNHARQPGRMAPDGRLVLLADQDRTTWDRDQIAEADRLVLESMRGGAPGRYALQAAIATLHAFAPSYAETDWPQILQLYDGLLAVWPSSVVALNRAVAVGMVDGPAAALREVDRLAETPRLSGYRYLPAIRADLLRRLDRRTDALAAYTAALRLADNEAERQFLRSRIAELS</sequence>
<dbReference type="InterPro" id="IPR013324">
    <property type="entry name" value="RNA_pol_sigma_r3/r4-like"/>
</dbReference>
<keyword evidence="3" id="KW-0731">Sigma factor</keyword>
<dbReference type="GO" id="GO:0016987">
    <property type="term" value="F:sigma factor activity"/>
    <property type="evidence" value="ECO:0007669"/>
    <property type="project" value="UniProtKB-KW"/>
</dbReference>
<dbReference type="AlphaFoldDB" id="A0A1H1P313"/>
<comment type="similarity">
    <text evidence="1">Belongs to the sigma-70 factor family. ECF subfamily.</text>
</comment>
<feature type="domain" description="RNA polymerase sigma factor 70 region 4 type 2" evidence="6">
    <location>
        <begin position="126"/>
        <end position="178"/>
    </location>
</feature>
<dbReference type="GO" id="GO:0006352">
    <property type="term" value="P:DNA-templated transcription initiation"/>
    <property type="evidence" value="ECO:0007669"/>
    <property type="project" value="InterPro"/>
</dbReference>
<gene>
    <name evidence="8" type="ORF">SAMN04489812_0746</name>
</gene>
<dbReference type="InterPro" id="IPR007627">
    <property type="entry name" value="RNA_pol_sigma70_r2"/>
</dbReference>
<evidence type="ECO:0000313" key="8">
    <source>
        <dbReference type="EMBL" id="SDS05621.1"/>
    </source>
</evidence>
<protein>
    <submittedName>
        <fullName evidence="8">RNA polymerase, sigma subunit, ECF family</fullName>
    </submittedName>
</protein>
<organism evidence="8 9">
    <name type="scientific">Microlunatus soli</name>
    <dbReference type="NCBI Taxonomy" id="630515"/>
    <lineage>
        <taxon>Bacteria</taxon>
        <taxon>Bacillati</taxon>
        <taxon>Actinomycetota</taxon>
        <taxon>Actinomycetes</taxon>
        <taxon>Propionibacteriales</taxon>
        <taxon>Propionibacteriaceae</taxon>
        <taxon>Microlunatus</taxon>
    </lineage>
</organism>
<keyword evidence="2" id="KW-0805">Transcription regulation</keyword>
<reference evidence="8 9" key="1">
    <citation type="submission" date="2016-10" db="EMBL/GenBank/DDBJ databases">
        <authorList>
            <person name="de Groot N.N."/>
        </authorList>
    </citation>
    <scope>NUCLEOTIDE SEQUENCE [LARGE SCALE GENOMIC DNA]</scope>
    <source>
        <strain evidence="8 9">DSM 21800</strain>
    </source>
</reference>
<dbReference type="InterPro" id="IPR013249">
    <property type="entry name" value="RNA_pol_sigma70_r4_t2"/>
</dbReference>
<dbReference type="Gene3D" id="1.10.1740.10">
    <property type="match status" value="1"/>
</dbReference>
<keyword evidence="9" id="KW-1185">Reference proteome</keyword>
<dbReference type="InterPro" id="IPR014284">
    <property type="entry name" value="RNA_pol_sigma-70_dom"/>
</dbReference>
<name>A0A1H1P313_9ACTN</name>
<evidence type="ECO:0000259" key="6">
    <source>
        <dbReference type="Pfam" id="PF08281"/>
    </source>
</evidence>
<dbReference type="GO" id="GO:0003677">
    <property type="term" value="F:DNA binding"/>
    <property type="evidence" value="ECO:0007669"/>
    <property type="project" value="InterPro"/>
</dbReference>
<dbReference type="RefSeq" id="WP_231920160.1">
    <property type="nucleotide sequence ID" value="NZ_LT629772.1"/>
</dbReference>
<dbReference type="STRING" id="630515.SAMN04489812_0746"/>
<feature type="domain" description="DUF6596" evidence="7">
    <location>
        <begin position="196"/>
        <end position="296"/>
    </location>
</feature>
<dbReference type="PANTHER" id="PTHR47756">
    <property type="entry name" value="BLL6612 PROTEIN-RELATED"/>
    <property type="match status" value="1"/>
</dbReference>
<evidence type="ECO:0000256" key="3">
    <source>
        <dbReference type="ARBA" id="ARBA00023082"/>
    </source>
</evidence>
<dbReference type="EMBL" id="LT629772">
    <property type="protein sequence ID" value="SDS05621.1"/>
    <property type="molecule type" value="Genomic_DNA"/>
</dbReference>
<dbReference type="SUPFAM" id="SSF88659">
    <property type="entry name" value="Sigma3 and sigma4 domains of RNA polymerase sigma factors"/>
    <property type="match status" value="1"/>
</dbReference>
<dbReference type="NCBIfam" id="TIGR02937">
    <property type="entry name" value="sigma70-ECF"/>
    <property type="match status" value="1"/>
</dbReference>
<dbReference type="SUPFAM" id="SSF88946">
    <property type="entry name" value="Sigma2 domain of RNA polymerase sigma factors"/>
    <property type="match status" value="1"/>
</dbReference>
<evidence type="ECO:0000256" key="2">
    <source>
        <dbReference type="ARBA" id="ARBA00023015"/>
    </source>
</evidence>
<dbReference type="PANTHER" id="PTHR47756:SF2">
    <property type="entry name" value="BLL6612 PROTEIN"/>
    <property type="match status" value="1"/>
</dbReference>
<dbReference type="Pfam" id="PF04542">
    <property type="entry name" value="Sigma70_r2"/>
    <property type="match status" value="1"/>
</dbReference>
<dbReference type="Pfam" id="PF20239">
    <property type="entry name" value="DUF6596"/>
    <property type="match status" value="1"/>
</dbReference>
<accession>A0A1H1P313</accession>
<dbReference type="InterPro" id="IPR046531">
    <property type="entry name" value="DUF6596"/>
</dbReference>
<evidence type="ECO:0000256" key="1">
    <source>
        <dbReference type="ARBA" id="ARBA00010641"/>
    </source>
</evidence>
<evidence type="ECO:0000259" key="5">
    <source>
        <dbReference type="Pfam" id="PF04542"/>
    </source>
</evidence>
<dbReference type="Proteomes" id="UP000199103">
    <property type="component" value="Chromosome I"/>
</dbReference>
<keyword evidence="4" id="KW-0804">Transcription</keyword>